<protein>
    <recommendedName>
        <fullName evidence="2">Rhodopsin domain-containing protein</fullName>
    </recommendedName>
</protein>
<sequence>MSAMVGESRGRTVNVVAWFLLVPMTMAAIVKGYTKWKMIHKFQTDDFLILLCTLAYWITDGTIDVVTQLIVALLPIYLLKNLNLKTRDKIRPMLSFSPNILNIPLTVLRLVCIHSSLNSINVTRDSLNLALVTSFHTSISIVVASLPFSKVFIDSLVLEPHIIHDT</sequence>
<dbReference type="AlphaFoldDB" id="A0A6A6SNA9"/>
<keyword evidence="1" id="KW-0472">Membrane</keyword>
<keyword evidence="1" id="KW-0812">Transmembrane</keyword>
<dbReference type="EMBL" id="MU004512">
    <property type="protein sequence ID" value="KAF2648992.1"/>
    <property type="molecule type" value="Genomic_DNA"/>
</dbReference>
<evidence type="ECO:0000313" key="4">
    <source>
        <dbReference type="Proteomes" id="UP000799324"/>
    </source>
</evidence>
<reference evidence="3" key="1">
    <citation type="journal article" date="2020" name="Stud. Mycol.">
        <title>101 Dothideomycetes genomes: a test case for predicting lifestyles and emergence of pathogens.</title>
        <authorList>
            <person name="Haridas S."/>
            <person name="Albert R."/>
            <person name="Binder M."/>
            <person name="Bloem J."/>
            <person name="Labutti K."/>
            <person name="Salamov A."/>
            <person name="Andreopoulos B."/>
            <person name="Baker S."/>
            <person name="Barry K."/>
            <person name="Bills G."/>
            <person name="Bluhm B."/>
            <person name="Cannon C."/>
            <person name="Castanera R."/>
            <person name="Culley D."/>
            <person name="Daum C."/>
            <person name="Ezra D."/>
            <person name="Gonzalez J."/>
            <person name="Henrissat B."/>
            <person name="Kuo A."/>
            <person name="Liang C."/>
            <person name="Lipzen A."/>
            <person name="Lutzoni F."/>
            <person name="Magnuson J."/>
            <person name="Mondo S."/>
            <person name="Nolan M."/>
            <person name="Ohm R."/>
            <person name="Pangilinan J."/>
            <person name="Park H.-J."/>
            <person name="Ramirez L."/>
            <person name="Alfaro M."/>
            <person name="Sun H."/>
            <person name="Tritt A."/>
            <person name="Yoshinaga Y."/>
            <person name="Zwiers L.-H."/>
            <person name="Turgeon B."/>
            <person name="Goodwin S."/>
            <person name="Spatafora J."/>
            <person name="Crous P."/>
            <person name="Grigoriev I."/>
        </authorList>
    </citation>
    <scope>NUCLEOTIDE SEQUENCE</scope>
    <source>
        <strain evidence="3">CBS 122681</strain>
    </source>
</reference>
<keyword evidence="4" id="KW-1185">Reference proteome</keyword>
<dbReference type="PANTHER" id="PTHR39614:SF2">
    <property type="entry name" value="INTEGRAL MEMBRANE PROTEIN"/>
    <property type="match status" value="1"/>
</dbReference>
<feature type="domain" description="Rhodopsin" evidence="2">
    <location>
        <begin position="54"/>
        <end position="152"/>
    </location>
</feature>
<keyword evidence="1" id="KW-1133">Transmembrane helix</keyword>
<feature type="transmembrane region" description="Helical" evidence="1">
    <location>
        <begin position="100"/>
        <end position="117"/>
    </location>
</feature>
<dbReference type="Proteomes" id="UP000799324">
    <property type="component" value="Unassembled WGS sequence"/>
</dbReference>
<dbReference type="Pfam" id="PF20684">
    <property type="entry name" value="Fung_rhodopsin"/>
    <property type="match status" value="1"/>
</dbReference>
<dbReference type="InterPro" id="IPR049326">
    <property type="entry name" value="Rhodopsin_dom_fungi"/>
</dbReference>
<feature type="non-terminal residue" evidence="3">
    <location>
        <position position="166"/>
    </location>
</feature>
<dbReference type="OrthoDB" id="3918601at2759"/>
<evidence type="ECO:0000256" key="1">
    <source>
        <dbReference type="SAM" id="Phobius"/>
    </source>
</evidence>
<dbReference type="PANTHER" id="PTHR39614">
    <property type="entry name" value="INTEGRAL MEMBRANE PROTEIN"/>
    <property type="match status" value="1"/>
</dbReference>
<feature type="transmembrane region" description="Helical" evidence="1">
    <location>
        <begin position="129"/>
        <end position="148"/>
    </location>
</feature>
<name>A0A6A6SNA9_9PLEO</name>
<feature type="transmembrane region" description="Helical" evidence="1">
    <location>
        <begin position="12"/>
        <end position="34"/>
    </location>
</feature>
<evidence type="ECO:0000259" key="2">
    <source>
        <dbReference type="Pfam" id="PF20684"/>
    </source>
</evidence>
<proteinExistence type="predicted"/>
<feature type="transmembrane region" description="Helical" evidence="1">
    <location>
        <begin position="54"/>
        <end position="79"/>
    </location>
</feature>
<organism evidence="3 4">
    <name type="scientific">Lophiostoma macrostomum CBS 122681</name>
    <dbReference type="NCBI Taxonomy" id="1314788"/>
    <lineage>
        <taxon>Eukaryota</taxon>
        <taxon>Fungi</taxon>
        <taxon>Dikarya</taxon>
        <taxon>Ascomycota</taxon>
        <taxon>Pezizomycotina</taxon>
        <taxon>Dothideomycetes</taxon>
        <taxon>Pleosporomycetidae</taxon>
        <taxon>Pleosporales</taxon>
        <taxon>Lophiostomataceae</taxon>
        <taxon>Lophiostoma</taxon>
    </lineage>
</organism>
<evidence type="ECO:0000313" key="3">
    <source>
        <dbReference type="EMBL" id="KAF2648992.1"/>
    </source>
</evidence>
<accession>A0A6A6SNA9</accession>
<gene>
    <name evidence="3" type="ORF">K491DRAFT_557092</name>
</gene>